<feature type="domain" description="Rhodanese" evidence="4">
    <location>
        <begin position="166"/>
        <end position="279"/>
    </location>
</feature>
<evidence type="ECO:0000313" key="6">
    <source>
        <dbReference type="Proteomes" id="UP000315439"/>
    </source>
</evidence>
<dbReference type="EMBL" id="VIKS01000004">
    <property type="protein sequence ID" value="TQV88357.1"/>
    <property type="molecule type" value="Genomic_DNA"/>
</dbReference>
<feature type="domain" description="Rhodanese" evidence="4">
    <location>
        <begin position="19"/>
        <end position="135"/>
    </location>
</feature>
<reference evidence="5 6" key="1">
    <citation type="submission" date="2019-07" db="EMBL/GenBank/DDBJ databases">
        <title>Draft genome for Aliikangiella sp. M105.</title>
        <authorList>
            <person name="Wang G."/>
        </authorList>
    </citation>
    <scope>NUCLEOTIDE SEQUENCE [LARGE SCALE GENOMIC DNA]</scope>
    <source>
        <strain evidence="5 6">M105</strain>
    </source>
</reference>
<dbReference type="OrthoDB" id="9781034at2"/>
<dbReference type="PANTHER" id="PTHR11364">
    <property type="entry name" value="THIOSULFATE SULFERTANSFERASE"/>
    <property type="match status" value="1"/>
</dbReference>
<keyword evidence="6" id="KW-1185">Reference proteome</keyword>
<dbReference type="Gene3D" id="3.40.250.10">
    <property type="entry name" value="Rhodanese-like domain"/>
    <property type="match status" value="2"/>
</dbReference>
<sequence length="280" mass="31081">MNNRVSNIVSVEWLKQNLHDSNLIILDATMKIQPNGNPVEQAPVYIEGAQEFNFDTEICDQNTDLPHMLPSADEFQQAAQKLGINSDSTIVCYDAMGIFSSPRAWWMFKAFGHDKVFVLDGGLPKWIEAGGATQANFSLPKQTGNFQSKFKPEMVFSAEQVLESISNQKIQVIDARSKGRFNAEEPEPREGSRGGHIPGASCIPFPDLLDDGFFKDKHQLSEQFYSVVKADAERLVFSCGSGVTASVLALVADECSYENLSVYDGSWAEWGMRTDLPIEK</sequence>
<dbReference type="SMART" id="SM00450">
    <property type="entry name" value="RHOD"/>
    <property type="match status" value="2"/>
</dbReference>
<feature type="compositionally biased region" description="Basic and acidic residues" evidence="3">
    <location>
        <begin position="178"/>
        <end position="193"/>
    </location>
</feature>
<accession>A0A545UFW5</accession>
<evidence type="ECO:0000313" key="5">
    <source>
        <dbReference type="EMBL" id="TQV88357.1"/>
    </source>
</evidence>
<comment type="caution">
    <text evidence="5">The sequence shown here is derived from an EMBL/GenBank/DDBJ whole genome shotgun (WGS) entry which is preliminary data.</text>
</comment>
<dbReference type="FunFam" id="3.40.250.10:FF:000001">
    <property type="entry name" value="Sulfurtransferase"/>
    <property type="match status" value="1"/>
</dbReference>
<organism evidence="5 6">
    <name type="scientific">Aliikangiella coralliicola</name>
    <dbReference type="NCBI Taxonomy" id="2592383"/>
    <lineage>
        <taxon>Bacteria</taxon>
        <taxon>Pseudomonadati</taxon>
        <taxon>Pseudomonadota</taxon>
        <taxon>Gammaproteobacteria</taxon>
        <taxon>Oceanospirillales</taxon>
        <taxon>Pleioneaceae</taxon>
        <taxon>Aliikangiella</taxon>
    </lineage>
</organism>
<dbReference type="Proteomes" id="UP000315439">
    <property type="component" value="Unassembled WGS sequence"/>
</dbReference>
<dbReference type="GO" id="GO:0004792">
    <property type="term" value="F:thiosulfate-cyanide sulfurtransferase activity"/>
    <property type="evidence" value="ECO:0007669"/>
    <property type="project" value="TreeGrafter"/>
</dbReference>
<evidence type="ECO:0000256" key="1">
    <source>
        <dbReference type="ARBA" id="ARBA00022679"/>
    </source>
</evidence>
<evidence type="ECO:0000259" key="4">
    <source>
        <dbReference type="PROSITE" id="PS50206"/>
    </source>
</evidence>
<dbReference type="InterPro" id="IPR001763">
    <property type="entry name" value="Rhodanese-like_dom"/>
</dbReference>
<keyword evidence="1 5" id="KW-0808">Transferase</keyword>
<dbReference type="RefSeq" id="WP_142892865.1">
    <property type="nucleotide sequence ID" value="NZ_ML660162.1"/>
</dbReference>
<dbReference type="InterPro" id="IPR036873">
    <property type="entry name" value="Rhodanese-like_dom_sf"/>
</dbReference>
<dbReference type="CDD" id="cd01448">
    <property type="entry name" value="TST_Repeat_1"/>
    <property type="match status" value="1"/>
</dbReference>
<gene>
    <name evidence="5" type="ORF">FLL46_07475</name>
</gene>
<name>A0A545UFW5_9GAMM</name>
<evidence type="ECO:0000256" key="2">
    <source>
        <dbReference type="ARBA" id="ARBA00022737"/>
    </source>
</evidence>
<dbReference type="PROSITE" id="PS50206">
    <property type="entry name" value="RHODANESE_3"/>
    <property type="match status" value="2"/>
</dbReference>
<evidence type="ECO:0000256" key="3">
    <source>
        <dbReference type="SAM" id="MobiDB-lite"/>
    </source>
</evidence>
<dbReference type="InterPro" id="IPR045078">
    <property type="entry name" value="TST/MPST-like"/>
</dbReference>
<protein>
    <submittedName>
        <fullName evidence="5">Sulfurtransferase</fullName>
    </submittedName>
</protein>
<dbReference type="PANTHER" id="PTHR11364:SF27">
    <property type="entry name" value="SULFURTRANSFERASE"/>
    <property type="match status" value="1"/>
</dbReference>
<dbReference type="Pfam" id="PF00581">
    <property type="entry name" value="Rhodanese"/>
    <property type="match status" value="2"/>
</dbReference>
<keyword evidence="2" id="KW-0677">Repeat</keyword>
<proteinExistence type="predicted"/>
<dbReference type="CDD" id="cd01449">
    <property type="entry name" value="TST_Repeat_2"/>
    <property type="match status" value="1"/>
</dbReference>
<dbReference type="AlphaFoldDB" id="A0A545UFW5"/>
<dbReference type="SUPFAM" id="SSF52821">
    <property type="entry name" value="Rhodanese/Cell cycle control phosphatase"/>
    <property type="match status" value="2"/>
</dbReference>
<feature type="region of interest" description="Disordered" evidence="3">
    <location>
        <begin position="178"/>
        <end position="197"/>
    </location>
</feature>